<evidence type="ECO:0000313" key="1">
    <source>
        <dbReference type="EMBL" id="KAF1085117.1"/>
    </source>
</evidence>
<accession>A0A9D2WR74</accession>
<dbReference type="EMBL" id="LSRS01000003">
    <property type="protein sequence ID" value="KAF1085117.1"/>
    <property type="molecule type" value="Genomic_DNA"/>
</dbReference>
<dbReference type="AlphaFoldDB" id="A0A9D2WR74"/>
<sequence length="110" mass="12674">MGERNIMNKLKRDIQSIIKILLANNVTVIYPTKIAQLLQCPVETVEDVLFVMAEEEILEHMFEMHCADCGEIMDSFESTRFLSSAPFPCPYCETQMESIDMNETVMLFTQ</sequence>
<comment type="caution">
    <text evidence="1">The sequence shown here is derived from an EMBL/GenBank/DDBJ whole genome shotgun (WGS) entry which is preliminary data.</text>
</comment>
<reference evidence="1" key="1">
    <citation type="submission" date="2016-02" db="EMBL/GenBank/DDBJ databases">
        <title>Draft Genome Sequence of Sporotomaculum syntrophicum Strain FB, a Syntrophic Benzoate Degrader.</title>
        <authorList>
            <person name="Nobu M.K."/>
            <person name="Narihiro T."/>
            <person name="Qiu Y.-L."/>
            <person name="Ohashi A."/>
            <person name="Liu W.-T."/>
            <person name="Yuji S."/>
        </authorList>
    </citation>
    <scope>NUCLEOTIDE SEQUENCE</scope>
    <source>
        <strain evidence="1">FB</strain>
    </source>
</reference>
<keyword evidence="2" id="KW-1185">Reference proteome</keyword>
<organism evidence="1 2">
    <name type="scientific">Sporotomaculum syntrophicum</name>
    <dbReference type="NCBI Taxonomy" id="182264"/>
    <lineage>
        <taxon>Bacteria</taxon>
        <taxon>Bacillati</taxon>
        <taxon>Bacillota</taxon>
        <taxon>Clostridia</taxon>
        <taxon>Eubacteriales</taxon>
        <taxon>Desulfallaceae</taxon>
        <taxon>Sporotomaculum</taxon>
    </lineage>
</organism>
<protein>
    <submittedName>
        <fullName evidence="1">Uncharacterized protein</fullName>
    </submittedName>
</protein>
<dbReference type="Proteomes" id="UP000798488">
    <property type="component" value="Unassembled WGS sequence"/>
</dbReference>
<proteinExistence type="predicted"/>
<evidence type="ECO:0000313" key="2">
    <source>
        <dbReference type="Proteomes" id="UP000798488"/>
    </source>
</evidence>
<gene>
    <name evidence="1" type="ORF">SPSYN_01253</name>
</gene>
<name>A0A9D2WR74_9FIRM</name>